<evidence type="ECO:0000259" key="9">
    <source>
        <dbReference type="PROSITE" id="PS50850"/>
    </source>
</evidence>
<organism evidence="10 11">
    <name type="scientific">Terrabacter aeriphilus</name>
    <dbReference type="NCBI Taxonomy" id="515662"/>
    <lineage>
        <taxon>Bacteria</taxon>
        <taxon>Bacillati</taxon>
        <taxon>Actinomycetota</taxon>
        <taxon>Actinomycetes</taxon>
        <taxon>Micrococcales</taxon>
        <taxon>Intrasporangiaceae</taxon>
        <taxon>Terrabacter</taxon>
    </lineage>
</organism>
<feature type="transmembrane region" description="Helical" evidence="8">
    <location>
        <begin position="115"/>
        <end position="135"/>
    </location>
</feature>
<evidence type="ECO:0000313" key="10">
    <source>
        <dbReference type="EMBL" id="GAA5027922.1"/>
    </source>
</evidence>
<dbReference type="InterPro" id="IPR036259">
    <property type="entry name" value="MFS_trans_sf"/>
</dbReference>
<feature type="transmembrane region" description="Helical" evidence="8">
    <location>
        <begin position="263"/>
        <end position="283"/>
    </location>
</feature>
<feature type="transmembrane region" description="Helical" evidence="8">
    <location>
        <begin position="370"/>
        <end position="391"/>
    </location>
</feature>
<dbReference type="Gene3D" id="1.20.1720.10">
    <property type="entry name" value="Multidrug resistance protein D"/>
    <property type="match status" value="1"/>
</dbReference>
<accession>A0ABP9JEY1</accession>
<keyword evidence="6 8" id="KW-0472">Membrane</keyword>
<evidence type="ECO:0000256" key="7">
    <source>
        <dbReference type="SAM" id="MobiDB-lite"/>
    </source>
</evidence>
<evidence type="ECO:0000256" key="3">
    <source>
        <dbReference type="ARBA" id="ARBA00022475"/>
    </source>
</evidence>
<feature type="transmembrane region" description="Helical" evidence="8">
    <location>
        <begin position="48"/>
        <end position="68"/>
    </location>
</feature>
<comment type="caution">
    <text evidence="10">The sequence shown here is derived from an EMBL/GenBank/DDBJ whole genome shotgun (WGS) entry which is preliminary data.</text>
</comment>
<feature type="transmembrane region" description="Helical" evidence="8">
    <location>
        <begin position="403"/>
        <end position="425"/>
    </location>
</feature>
<feature type="transmembrane region" description="Helical" evidence="8">
    <location>
        <begin position="475"/>
        <end position="492"/>
    </location>
</feature>
<dbReference type="SUPFAM" id="SSF103473">
    <property type="entry name" value="MFS general substrate transporter"/>
    <property type="match status" value="2"/>
</dbReference>
<sequence length="509" mass="51282">MHAKPAADPLVVDTATADTHAAPHTPTHHGHAPTAAQHDDRDGPRTSWAVLALALAAQILVVLDISVVNTALPSIGRDLHLDGSDMQWVVTAYLMMSGGGLLFGGRIADLLSRKWVFLTGLTIFTIASIVSGFAGSANQLIAARAGQGLAAALMTPAALSIIMTTYSGAQRRLGLTLWGAVGSLGVAVGVLLGGALTTWAGWETIFFINAPIGAVALVAGLKVIPAATTPAVTLRQFDVAGATTVIGSLAALIYGLGATEQHGWLSARVLAAFAIAALLAVAFKVRESKASNPLVPPHTWKVKSLVSGTTVMLGVTGILVGTVFLTSIFIQTVMGYSAIRAGVAFVPFALAITAGTVIAKHAMAHGTPRLIAAIGLVIVAGGAVLLAQASAGSAFPTGVLPGLATIGLGVGMVFAPVSVTAMAGIPPQHAGMASGFLMTGHEVGAALGVAVLSAVASTAGSLTSATGVVDSFDRGFLVAAGIALVLAVFAYLRMPATRVEAGAGMHMHH</sequence>
<dbReference type="Gene3D" id="1.20.1250.20">
    <property type="entry name" value="MFS general substrate transporter like domains"/>
    <property type="match status" value="1"/>
</dbReference>
<feature type="transmembrane region" description="Helical" evidence="8">
    <location>
        <begin position="88"/>
        <end position="108"/>
    </location>
</feature>
<dbReference type="PANTHER" id="PTHR42718">
    <property type="entry name" value="MAJOR FACILITATOR SUPERFAMILY MULTIDRUG TRANSPORTER MFSC"/>
    <property type="match status" value="1"/>
</dbReference>
<feature type="region of interest" description="Disordered" evidence="7">
    <location>
        <begin position="20"/>
        <end position="42"/>
    </location>
</feature>
<evidence type="ECO:0000256" key="2">
    <source>
        <dbReference type="ARBA" id="ARBA00022448"/>
    </source>
</evidence>
<dbReference type="Pfam" id="PF07690">
    <property type="entry name" value="MFS_1"/>
    <property type="match status" value="1"/>
</dbReference>
<dbReference type="CDD" id="cd17321">
    <property type="entry name" value="MFS_MMR_MDR_like"/>
    <property type="match status" value="1"/>
</dbReference>
<dbReference type="PANTHER" id="PTHR42718:SF46">
    <property type="entry name" value="BLR6921 PROTEIN"/>
    <property type="match status" value="1"/>
</dbReference>
<feature type="domain" description="Major facilitator superfamily (MFS) profile" evidence="9">
    <location>
        <begin position="50"/>
        <end position="498"/>
    </location>
</feature>
<name>A0ABP9JEY1_9MICO</name>
<feature type="transmembrane region" description="Helical" evidence="8">
    <location>
        <begin position="141"/>
        <end position="163"/>
    </location>
</feature>
<dbReference type="InterPro" id="IPR020846">
    <property type="entry name" value="MFS_dom"/>
</dbReference>
<dbReference type="RefSeq" id="WP_345507618.1">
    <property type="nucleotide sequence ID" value="NZ_BAABIW010000015.1"/>
</dbReference>
<dbReference type="PROSITE" id="PS50850">
    <property type="entry name" value="MFS"/>
    <property type="match status" value="1"/>
</dbReference>
<keyword evidence="2" id="KW-0813">Transport</keyword>
<keyword evidence="5 8" id="KW-1133">Transmembrane helix</keyword>
<comment type="subcellular location">
    <subcellularLocation>
        <location evidence="1">Cell membrane</location>
        <topology evidence="1">Multi-pass membrane protein</topology>
    </subcellularLocation>
</comment>
<dbReference type="Proteomes" id="UP001500427">
    <property type="component" value="Unassembled WGS sequence"/>
</dbReference>
<dbReference type="InterPro" id="IPR011701">
    <property type="entry name" value="MFS"/>
</dbReference>
<dbReference type="EMBL" id="BAABIW010000015">
    <property type="protein sequence ID" value="GAA5027922.1"/>
    <property type="molecule type" value="Genomic_DNA"/>
</dbReference>
<proteinExistence type="predicted"/>
<feature type="transmembrane region" description="Helical" evidence="8">
    <location>
        <begin position="237"/>
        <end position="257"/>
    </location>
</feature>
<feature type="transmembrane region" description="Helical" evidence="8">
    <location>
        <begin position="336"/>
        <end position="358"/>
    </location>
</feature>
<feature type="transmembrane region" description="Helical" evidence="8">
    <location>
        <begin position="304"/>
        <end position="330"/>
    </location>
</feature>
<feature type="transmembrane region" description="Helical" evidence="8">
    <location>
        <begin position="175"/>
        <end position="199"/>
    </location>
</feature>
<keyword evidence="4 8" id="KW-0812">Transmembrane</keyword>
<evidence type="ECO:0000256" key="5">
    <source>
        <dbReference type="ARBA" id="ARBA00022989"/>
    </source>
</evidence>
<gene>
    <name evidence="10" type="ORF">GCM10023258_22990</name>
</gene>
<protein>
    <submittedName>
        <fullName evidence="10">MFS transporter</fullName>
    </submittedName>
</protein>
<evidence type="ECO:0000256" key="1">
    <source>
        <dbReference type="ARBA" id="ARBA00004651"/>
    </source>
</evidence>
<keyword evidence="3" id="KW-1003">Cell membrane</keyword>
<keyword evidence="11" id="KW-1185">Reference proteome</keyword>
<evidence type="ECO:0000256" key="6">
    <source>
        <dbReference type="ARBA" id="ARBA00023136"/>
    </source>
</evidence>
<evidence type="ECO:0000313" key="11">
    <source>
        <dbReference type="Proteomes" id="UP001500427"/>
    </source>
</evidence>
<feature type="transmembrane region" description="Helical" evidence="8">
    <location>
        <begin position="446"/>
        <end position="469"/>
    </location>
</feature>
<evidence type="ECO:0000256" key="4">
    <source>
        <dbReference type="ARBA" id="ARBA00022692"/>
    </source>
</evidence>
<feature type="transmembrane region" description="Helical" evidence="8">
    <location>
        <begin position="205"/>
        <end position="225"/>
    </location>
</feature>
<evidence type="ECO:0000256" key="8">
    <source>
        <dbReference type="SAM" id="Phobius"/>
    </source>
</evidence>
<reference evidence="11" key="1">
    <citation type="journal article" date="2019" name="Int. J. Syst. Evol. Microbiol.">
        <title>The Global Catalogue of Microorganisms (GCM) 10K type strain sequencing project: providing services to taxonomists for standard genome sequencing and annotation.</title>
        <authorList>
            <consortium name="The Broad Institute Genomics Platform"/>
            <consortium name="The Broad Institute Genome Sequencing Center for Infectious Disease"/>
            <person name="Wu L."/>
            <person name="Ma J."/>
        </authorList>
    </citation>
    <scope>NUCLEOTIDE SEQUENCE [LARGE SCALE GENOMIC DNA]</scope>
    <source>
        <strain evidence="11">JCM 17687</strain>
    </source>
</reference>